<keyword evidence="4" id="KW-0862">Zinc</keyword>
<dbReference type="InterPro" id="IPR043145">
    <property type="entry name" value="Znf_ZZ_sf"/>
</dbReference>
<feature type="domain" description="HECT" evidence="8">
    <location>
        <begin position="460"/>
        <end position="809"/>
    </location>
</feature>
<organism evidence="9 10">
    <name type="scientific">Acrasis kona</name>
    <dbReference type="NCBI Taxonomy" id="1008807"/>
    <lineage>
        <taxon>Eukaryota</taxon>
        <taxon>Discoba</taxon>
        <taxon>Heterolobosea</taxon>
        <taxon>Tetramitia</taxon>
        <taxon>Eutetramitia</taxon>
        <taxon>Acrasidae</taxon>
        <taxon>Acrasis</taxon>
    </lineage>
</organism>
<accession>A0AAW2ZMZ3</accession>
<dbReference type="PANTHER" id="PTHR46654:SF1">
    <property type="entry name" value="E3 UBIQUITIN-PROTEIN LIGASE HECTD3"/>
    <property type="match status" value="1"/>
</dbReference>
<dbReference type="SMART" id="SM00119">
    <property type="entry name" value="HECTc"/>
    <property type="match status" value="1"/>
</dbReference>
<protein>
    <submittedName>
        <fullName evidence="9">Uncharacterized protein</fullName>
    </submittedName>
</protein>
<feature type="domain" description="ZZ-type" evidence="7">
    <location>
        <begin position="188"/>
        <end position="242"/>
    </location>
</feature>
<evidence type="ECO:0000256" key="2">
    <source>
        <dbReference type="ARBA" id="ARBA00022771"/>
    </source>
</evidence>
<dbReference type="PROSITE" id="PS50135">
    <property type="entry name" value="ZF_ZZ_2"/>
    <property type="match status" value="2"/>
</dbReference>
<dbReference type="PROSITE" id="PS50237">
    <property type="entry name" value="HECT"/>
    <property type="match status" value="1"/>
</dbReference>
<dbReference type="GO" id="GO:0008270">
    <property type="term" value="F:zinc ion binding"/>
    <property type="evidence" value="ECO:0007669"/>
    <property type="project" value="UniProtKB-KW"/>
</dbReference>
<dbReference type="CDD" id="cd00078">
    <property type="entry name" value="HECTc"/>
    <property type="match status" value="1"/>
</dbReference>
<dbReference type="Gene3D" id="3.90.1750.10">
    <property type="entry name" value="Hect, E3 ligase catalytic domains"/>
    <property type="match status" value="1"/>
</dbReference>
<dbReference type="SUPFAM" id="SSF57850">
    <property type="entry name" value="RING/U-box"/>
    <property type="match status" value="2"/>
</dbReference>
<dbReference type="Pfam" id="PF00569">
    <property type="entry name" value="ZZ"/>
    <property type="match status" value="2"/>
</dbReference>
<name>A0AAW2ZMZ3_9EUKA</name>
<comment type="caution">
    <text evidence="9">The sequence shown here is derived from an EMBL/GenBank/DDBJ whole genome shotgun (WGS) entry which is preliminary data.</text>
</comment>
<dbReference type="Gene3D" id="3.30.60.90">
    <property type="match status" value="2"/>
</dbReference>
<keyword evidence="2 6" id="KW-0863">Zinc-finger</keyword>
<gene>
    <name evidence="9" type="ORF">AKO1_009425</name>
</gene>
<dbReference type="GO" id="GO:0004842">
    <property type="term" value="F:ubiquitin-protein transferase activity"/>
    <property type="evidence" value="ECO:0007669"/>
    <property type="project" value="InterPro"/>
</dbReference>
<keyword evidence="1" id="KW-0479">Metal-binding</keyword>
<dbReference type="Proteomes" id="UP001431209">
    <property type="component" value="Unassembled WGS sequence"/>
</dbReference>
<dbReference type="InterPro" id="IPR000569">
    <property type="entry name" value="HECT_dom"/>
</dbReference>
<feature type="non-terminal residue" evidence="9">
    <location>
        <position position="819"/>
    </location>
</feature>
<feature type="domain" description="ZZ-type" evidence="7">
    <location>
        <begin position="111"/>
        <end position="163"/>
    </location>
</feature>
<dbReference type="EMBL" id="JAOPGA020001632">
    <property type="protein sequence ID" value="KAL0490071.1"/>
    <property type="molecule type" value="Genomic_DNA"/>
</dbReference>
<dbReference type="Gene3D" id="3.30.2410.10">
    <property type="entry name" value="Hect, E3 ligase catalytic domain"/>
    <property type="match status" value="1"/>
</dbReference>
<keyword evidence="3 5" id="KW-0833">Ubl conjugation pathway</keyword>
<evidence type="ECO:0000259" key="8">
    <source>
        <dbReference type="PROSITE" id="PS50237"/>
    </source>
</evidence>
<dbReference type="CDD" id="cd02249">
    <property type="entry name" value="ZZ"/>
    <property type="match status" value="1"/>
</dbReference>
<dbReference type="SMART" id="SM00291">
    <property type="entry name" value="ZnF_ZZ"/>
    <property type="match status" value="2"/>
</dbReference>
<dbReference type="AlphaFoldDB" id="A0AAW2ZMZ3"/>
<dbReference type="Gene3D" id="3.30.2160.10">
    <property type="entry name" value="Hect, E3 ligase catalytic domain"/>
    <property type="match status" value="1"/>
</dbReference>
<evidence type="ECO:0000256" key="1">
    <source>
        <dbReference type="ARBA" id="ARBA00022723"/>
    </source>
</evidence>
<dbReference type="SUPFAM" id="SSF56204">
    <property type="entry name" value="Hect, E3 ligase catalytic domain"/>
    <property type="match status" value="1"/>
</dbReference>
<proteinExistence type="predicted"/>
<dbReference type="CDD" id="cd02340">
    <property type="entry name" value="ZZ_NBR1_like"/>
    <property type="match status" value="1"/>
</dbReference>
<dbReference type="InterPro" id="IPR042469">
    <property type="entry name" value="HECTD3"/>
</dbReference>
<feature type="active site" description="Glycyl thioester intermediate" evidence="5">
    <location>
        <position position="773"/>
    </location>
</feature>
<evidence type="ECO:0000256" key="6">
    <source>
        <dbReference type="PROSITE-ProRule" id="PRU00228"/>
    </source>
</evidence>
<evidence type="ECO:0000313" key="10">
    <source>
        <dbReference type="Proteomes" id="UP001431209"/>
    </source>
</evidence>
<evidence type="ECO:0000313" key="9">
    <source>
        <dbReference type="EMBL" id="KAL0490071.1"/>
    </source>
</evidence>
<reference evidence="9 10" key="1">
    <citation type="submission" date="2024-03" db="EMBL/GenBank/DDBJ databases">
        <title>The Acrasis kona genome and developmental transcriptomes reveal deep origins of eukaryotic multicellular pathways.</title>
        <authorList>
            <person name="Sheikh S."/>
            <person name="Fu C.-J."/>
            <person name="Brown M.W."/>
            <person name="Baldauf S.L."/>
        </authorList>
    </citation>
    <scope>NUCLEOTIDE SEQUENCE [LARGE SCALE GENOMIC DNA]</scope>
    <source>
        <strain evidence="9 10">ATCC MYA-3509</strain>
    </source>
</reference>
<dbReference type="Pfam" id="PF00632">
    <property type="entry name" value="HECT"/>
    <property type="match status" value="1"/>
</dbReference>
<dbReference type="PROSITE" id="PS01357">
    <property type="entry name" value="ZF_ZZ_1"/>
    <property type="match status" value="1"/>
</dbReference>
<dbReference type="InterPro" id="IPR035983">
    <property type="entry name" value="Hect_E3_ubiquitin_ligase"/>
</dbReference>
<evidence type="ECO:0000256" key="3">
    <source>
        <dbReference type="ARBA" id="ARBA00022786"/>
    </source>
</evidence>
<evidence type="ECO:0000259" key="7">
    <source>
        <dbReference type="PROSITE" id="PS50135"/>
    </source>
</evidence>
<evidence type="ECO:0000256" key="4">
    <source>
        <dbReference type="ARBA" id="ARBA00022833"/>
    </source>
</evidence>
<dbReference type="InterPro" id="IPR000433">
    <property type="entry name" value="Znf_ZZ"/>
</dbReference>
<dbReference type="PANTHER" id="PTHR46654">
    <property type="entry name" value="E3 UBIQUITIN-PROTEIN LIGASE HECTD3"/>
    <property type="match status" value="1"/>
</dbReference>
<sequence>MIKSSSSNSNALPDWLLFEMSLEKRKKVSHRESQHPYTIINDFGEVTIPGAKILFISFDKHSKTHKSDRLTFGTSKGGHELGSFGGDELKDKTIIVHGSQVFYEFHSVGGDHECTCNGCGNRVHGCRYHCTICDDYDLCEKCVKKPNIHGDTHLFLKIRRPVDCVPAALPHLYSNKWTTTGTFRGTMHTGVKCSGCSVMPIRGIRYWCENCEDFNLCAKCAEEEYKHHDRMHVFLRVVRPLPPKNTLPNNALPYGLVYEKDMDTHWGYLFSVSSSDSMTTLDDSFKTINQIQNQIKSWNHQSDVQLVNFVENHCNGWQSLEFEELNPKATDLANYSHLTNQSIKSIRYRFTLLKLLNRKLSRILHMMDLSSCDLIQNVQEFDSPNNHLDLPTLICHVRDLIFRSVKMDLWQHTIVNTLVDTLHITLKLNRHKAAEDISDPHLRSMNSMFNQAYNQFRAINPKVLCRKGGAWKVTFVGEAADDYGGPFRDSLTQMCVESQSDQMDMLVHVPNHENGVGENREKFIPNPRAVTNKHFKWFQFMGEILAVGLLSKNVMPLDLPSLFWKHMVRDRIELKDLEAIDQSTVNSLREISEIDQRGITALDFDSIMIETFTTKSSDGKLVELIPGGSQIPVTFYNRHDYVKLVQDYRLNVEMKLQIDAIRQGLYSVVTPRYFSVFSWHELEMLVCGSPTIDLDVLKRHTIYESYTPTCREVRDFWQCLESFDANQRSLYLRFVWGRSRLPITEEGFANHHMKIQKLEKSNPDQMLPLSHTCFFSIELPAYSSYQIMRSKLLYAIMHCTAIDTDFTTVANEARNINIL</sequence>
<keyword evidence="10" id="KW-1185">Reference proteome</keyword>
<evidence type="ECO:0000256" key="5">
    <source>
        <dbReference type="PROSITE-ProRule" id="PRU00104"/>
    </source>
</evidence>